<dbReference type="InterPro" id="IPR015915">
    <property type="entry name" value="Kelch-typ_b-propeller"/>
</dbReference>
<organism evidence="5 6">
    <name type="scientific">Pirellula staleyi (strain ATCC 27377 / DSM 6068 / ICPB 4128)</name>
    <name type="common">Pirella staleyi</name>
    <dbReference type="NCBI Taxonomy" id="530564"/>
    <lineage>
        <taxon>Bacteria</taxon>
        <taxon>Pseudomonadati</taxon>
        <taxon>Planctomycetota</taxon>
        <taxon>Planctomycetia</taxon>
        <taxon>Pirellulales</taxon>
        <taxon>Pirellulaceae</taxon>
        <taxon>Pirellula</taxon>
    </lineage>
</organism>
<gene>
    <name evidence="5" type="ordered locus">Psta_3474</name>
</gene>
<dbReference type="InterPro" id="IPR002048">
    <property type="entry name" value="EF_hand_dom"/>
</dbReference>
<dbReference type="InterPro" id="IPR006652">
    <property type="entry name" value="Kelch_1"/>
</dbReference>
<evidence type="ECO:0000313" key="5">
    <source>
        <dbReference type="EMBL" id="ADB18136.1"/>
    </source>
</evidence>
<dbReference type="Gene3D" id="1.10.238.10">
    <property type="entry name" value="EF-hand"/>
    <property type="match status" value="1"/>
</dbReference>
<dbReference type="PANTHER" id="PTHR46344:SF27">
    <property type="entry name" value="KELCH REPEAT SUPERFAMILY PROTEIN"/>
    <property type="match status" value="1"/>
</dbReference>
<keyword evidence="6" id="KW-1185">Reference proteome</keyword>
<protein>
    <submittedName>
        <fullName evidence="5">Kelch repeat-containing protein</fullName>
    </submittedName>
</protein>
<dbReference type="Pfam" id="PF24681">
    <property type="entry name" value="Kelch_KLHDC2_KLHL20_DRC7"/>
    <property type="match status" value="2"/>
</dbReference>
<feature type="chain" id="PRO_5003035876" evidence="3">
    <location>
        <begin position="24"/>
        <end position="731"/>
    </location>
</feature>
<dbReference type="STRING" id="530564.Psta_3474"/>
<dbReference type="GO" id="GO:0005509">
    <property type="term" value="F:calcium ion binding"/>
    <property type="evidence" value="ECO:0007669"/>
    <property type="project" value="InterPro"/>
</dbReference>
<accession>D2QYH7</accession>
<dbReference type="SUPFAM" id="SSF47473">
    <property type="entry name" value="EF-hand"/>
    <property type="match status" value="1"/>
</dbReference>
<dbReference type="AlphaFoldDB" id="D2QYH7"/>
<feature type="domain" description="EF-hand" evidence="4">
    <location>
        <begin position="688"/>
        <end position="723"/>
    </location>
</feature>
<sequence precursor="true">MARTRFASLACLIGLLCTLTARAETRGDAMPYPLLPEAISSFGAVVTDGWIYVFGGHAGRLPGNSKDGLSPHFCRINLASPGTAWEALPMHITSQSPGLVTWQGAIYRVGGLSFKNAAGDPTEFHSLSTFAKFDPTTKTWTDLPSLPIPRSSLDAAVVDGKLYVVGGWNLQEGTAQDATWHDTALVYDLSQDQGAWKEIAKPPFSTRALATAGHQSKLYVMGGMSSDNQITRAVHIYDPKSDTWSAGPELAGSEGLSGFAISAYVADGVLYYSGSEGIVYKLSPEGTAWTSIERLLFPRSFHRLVADGGKVVAIAGVARGGGYLANLEVIDLAAGAVPKQVEWSVDFGGKVKQGQALYLSGSSLYAFGGNRTTEPHNFSKEAFSDEAYKFDLAARSVEKLPNLARPTQGGYAYQEGPRIDPSIYVLGGLTYDDKGFHSADTIFQYRLRSKDWMEEVGHLPTTRAMFSATPYQGELFIFGGSRVKTDDQGLVAETWRWKPDSEEPAATEASIPTLRRSFGGARLGEKYFVVGGIGDAGIVSEAEVFDLTNKQWSKIASPLRPRVFPSLVAVGGKLYLAGGFASVDGHFAPAKNVEVYDPASDKWEVAMENLPFMDRAGAVIEFQDRLLFYGIDREKEGVAHFVVLDPTPQAASFGQAATPAPEVTVVDDQLARLMRLDANKDGQLSTEEVTGRFRRIVERADANKDGVATREELEKAVQSMQPVTEGRPRRN</sequence>
<evidence type="ECO:0000256" key="3">
    <source>
        <dbReference type="SAM" id="SignalP"/>
    </source>
</evidence>
<dbReference type="PROSITE" id="PS50222">
    <property type="entry name" value="EF_HAND_2"/>
    <property type="match status" value="1"/>
</dbReference>
<dbReference type="EMBL" id="CP001848">
    <property type="protein sequence ID" value="ADB18136.1"/>
    <property type="molecule type" value="Genomic_DNA"/>
</dbReference>
<dbReference type="InterPro" id="IPR011992">
    <property type="entry name" value="EF-hand-dom_pair"/>
</dbReference>
<dbReference type="Gene3D" id="2.120.10.80">
    <property type="entry name" value="Kelch-type beta propeller"/>
    <property type="match status" value="3"/>
</dbReference>
<dbReference type="Proteomes" id="UP000001887">
    <property type="component" value="Chromosome"/>
</dbReference>
<dbReference type="OrthoDB" id="232651at2"/>
<dbReference type="HOGENOM" id="CLU_394707_0_0_0"/>
<keyword evidence="3" id="KW-0732">Signal</keyword>
<feature type="signal peptide" evidence="3">
    <location>
        <begin position="1"/>
        <end position="23"/>
    </location>
</feature>
<proteinExistence type="predicted"/>
<reference evidence="5 6" key="1">
    <citation type="journal article" date="2009" name="Stand. Genomic Sci.">
        <title>Complete genome sequence of Pirellula staleyi type strain (ATCC 27377).</title>
        <authorList>
            <person name="Clum A."/>
            <person name="Tindall B.J."/>
            <person name="Sikorski J."/>
            <person name="Ivanova N."/>
            <person name="Mavrommatis K."/>
            <person name="Lucas S."/>
            <person name="Glavina del Rio T."/>
            <person name="Nolan M."/>
            <person name="Chen F."/>
            <person name="Tice H."/>
            <person name="Pitluck S."/>
            <person name="Cheng J.F."/>
            <person name="Chertkov O."/>
            <person name="Brettin T."/>
            <person name="Han C."/>
            <person name="Detter J.C."/>
            <person name="Kuske C."/>
            <person name="Bruce D."/>
            <person name="Goodwin L."/>
            <person name="Ovchinikova G."/>
            <person name="Pati A."/>
            <person name="Mikhailova N."/>
            <person name="Chen A."/>
            <person name="Palaniappan K."/>
            <person name="Land M."/>
            <person name="Hauser L."/>
            <person name="Chang Y.J."/>
            <person name="Jeffries C.D."/>
            <person name="Chain P."/>
            <person name="Rohde M."/>
            <person name="Goker M."/>
            <person name="Bristow J."/>
            <person name="Eisen J.A."/>
            <person name="Markowitz V."/>
            <person name="Hugenholtz P."/>
            <person name="Kyrpides N.C."/>
            <person name="Klenk H.P."/>
            <person name="Lapidus A."/>
        </authorList>
    </citation>
    <scope>NUCLEOTIDE SEQUENCE [LARGE SCALE GENOMIC DNA]</scope>
    <source>
        <strain evidence="6">ATCC 27377 / DSM 6068 / ICPB 4128</strain>
    </source>
</reference>
<keyword evidence="1" id="KW-0880">Kelch repeat</keyword>
<evidence type="ECO:0000259" key="4">
    <source>
        <dbReference type="PROSITE" id="PS50222"/>
    </source>
</evidence>
<dbReference type="eggNOG" id="COG3055">
    <property type="taxonomic scope" value="Bacteria"/>
</dbReference>
<evidence type="ECO:0000256" key="2">
    <source>
        <dbReference type="ARBA" id="ARBA00022737"/>
    </source>
</evidence>
<evidence type="ECO:0000313" key="6">
    <source>
        <dbReference type="Proteomes" id="UP000001887"/>
    </source>
</evidence>
<evidence type="ECO:0000256" key="1">
    <source>
        <dbReference type="ARBA" id="ARBA00022441"/>
    </source>
</evidence>
<dbReference type="PANTHER" id="PTHR46344">
    <property type="entry name" value="OS02G0202900 PROTEIN"/>
    <property type="match status" value="1"/>
</dbReference>
<dbReference type="KEGG" id="psl:Psta_3474"/>
<name>D2QYH7_PIRSD</name>
<dbReference type="SUPFAM" id="SSF117281">
    <property type="entry name" value="Kelch motif"/>
    <property type="match status" value="3"/>
</dbReference>
<keyword evidence="2" id="KW-0677">Repeat</keyword>
<dbReference type="SMART" id="SM00612">
    <property type="entry name" value="Kelch"/>
    <property type="match status" value="6"/>
</dbReference>